<comment type="similarity">
    <text evidence="1">Belongs to the AAA ATPase family. CDC48 subfamily.</text>
</comment>
<dbReference type="NCBIfam" id="TIGR01243">
    <property type="entry name" value="CDC48"/>
    <property type="match status" value="1"/>
</dbReference>
<keyword evidence="2" id="KW-0677">Repeat</keyword>
<feature type="domain" description="CDC48" evidence="6">
    <location>
        <begin position="119"/>
        <end position="186"/>
    </location>
</feature>
<feature type="domain" description="AAA+ ATPase" evidence="5">
    <location>
        <begin position="230"/>
        <end position="366"/>
    </location>
</feature>
<feature type="domain" description="CDC48 N-terminal subdomain" evidence="7">
    <location>
        <begin position="8"/>
        <end position="93"/>
    </location>
</feature>
<evidence type="ECO:0000256" key="3">
    <source>
        <dbReference type="ARBA" id="ARBA00022741"/>
    </source>
</evidence>
<dbReference type="SUPFAM" id="SSF50692">
    <property type="entry name" value="ADC-like"/>
    <property type="match status" value="1"/>
</dbReference>
<dbReference type="InterPro" id="IPR009010">
    <property type="entry name" value="Asp_de-COase-like_dom_sf"/>
</dbReference>
<dbReference type="FunFam" id="3.40.50.300:FF:000018">
    <property type="entry name" value="Cell division control 48"/>
    <property type="match status" value="1"/>
</dbReference>
<dbReference type="SMART" id="SM00382">
    <property type="entry name" value="AAA"/>
    <property type="match status" value="2"/>
</dbReference>
<dbReference type="Gene3D" id="2.40.40.20">
    <property type="match status" value="1"/>
</dbReference>
<dbReference type="GO" id="GO:0005737">
    <property type="term" value="C:cytoplasm"/>
    <property type="evidence" value="ECO:0007669"/>
    <property type="project" value="UniProtKB-ARBA"/>
</dbReference>
<protein>
    <submittedName>
        <fullName evidence="8">AAA family ATPase</fullName>
    </submittedName>
</protein>
<sequence>MPDNKEMTLRVESARQRDVGKKIARVPRKVFKGLEIEVGDYIEIKSARGVTVAQAWPAYPEDEGYEIIRIDGFMREVLSVGVGDVVYVRKANAVPAQRVILAFTEGDFFGADYDPRYKEYYAKNLAQYIKRELIQKPLIRGDIVVVSYFGYFGNPIRLRVISTTPSQIVYVTEATDIIIRTELVRGAPTGVPRVTWEDIGDLEEVKEKIREIVELPLKHPELFDRLGIEPPKGILLYGPPGVGKTLLAKALANETGAYFIAINGPEIMSKYYGESEQRLRQIFDEARKNAPAIIFIDEIDAIAPKREEVVGEVEKRVVAQLLSLMDGLEERGRVVVIGATNRPDALDPALRRPGRFDREIEVPPPDKRARREILSVHTRNVPLAEDIDLDKLAEMTYGYTGADLAALVKEAAMNALRRFLKEHAIDLDKPIPSELLQKLKVTMGDFLNAMRNVAPSLMREVLIEVPEVHWDDIGGLENVKQQLREAVEWPLKYPGMFEQMGIRAPKGVLLYGPPGCGKTLLAKAAATESGANFIAVKGPEILSKWVGESEKAVREIFRRARRAAPAIVFFDEIDAIAPVRGHDVSGVTDRIVNQLLTEMDGIEPLRGVVVIGATNRPDLLDSALLRPGRFDRIIFVPPPDLKARYEILKIHTRKIPLSDDVDLIQLAKTTEGYSGADLEALVREAVMLALREDMSPRPIPYKYFQKAMEYVKPSLTRERLEAYERVHEELTRRMLYM</sequence>
<comment type="caution">
    <text evidence="8">The sequence shown here is derived from an EMBL/GenBank/DDBJ whole genome shotgun (WGS) entry which is preliminary data.</text>
</comment>
<dbReference type="FunFam" id="1.10.8.60:FF:000057">
    <property type="entry name" value="AAA family ATPase, CDC48 subfamily"/>
    <property type="match status" value="1"/>
</dbReference>
<dbReference type="GO" id="GO:0016887">
    <property type="term" value="F:ATP hydrolysis activity"/>
    <property type="evidence" value="ECO:0007669"/>
    <property type="project" value="InterPro"/>
</dbReference>
<dbReference type="Gene3D" id="1.10.8.60">
    <property type="match status" value="2"/>
</dbReference>
<dbReference type="PANTHER" id="PTHR23077:SF171">
    <property type="entry name" value="NUCLEAR VALOSIN-CONTAINING PROTEIN-LIKE"/>
    <property type="match status" value="1"/>
</dbReference>
<gene>
    <name evidence="8" type="ORF">ENT87_07775</name>
</gene>
<dbReference type="Gene3D" id="3.10.330.10">
    <property type="match status" value="1"/>
</dbReference>
<feature type="domain" description="AAA+ ATPase" evidence="5">
    <location>
        <begin position="504"/>
        <end position="640"/>
    </location>
</feature>
<dbReference type="PANTHER" id="PTHR23077">
    <property type="entry name" value="AAA-FAMILY ATPASE"/>
    <property type="match status" value="1"/>
</dbReference>
<dbReference type="InterPro" id="IPR005938">
    <property type="entry name" value="AAA_ATPase_CDC48"/>
</dbReference>
<keyword evidence="3" id="KW-0547">Nucleotide-binding</keyword>
<dbReference type="InterPro" id="IPR003338">
    <property type="entry name" value="CDC4_N-term_subdom"/>
</dbReference>
<dbReference type="AlphaFoldDB" id="A0A7J3IA22"/>
<reference evidence="8" key="1">
    <citation type="journal article" date="2020" name="mSystems">
        <title>Genome- and Community-Level Interaction Insights into Carbon Utilization and Element Cycling Functions of Hydrothermarchaeota in Hydrothermal Sediment.</title>
        <authorList>
            <person name="Zhou Z."/>
            <person name="Liu Y."/>
            <person name="Xu W."/>
            <person name="Pan J."/>
            <person name="Luo Z.H."/>
            <person name="Li M."/>
        </authorList>
    </citation>
    <scope>NUCLEOTIDE SEQUENCE [LARGE SCALE GENOMIC DNA]</scope>
    <source>
        <strain evidence="8">SpSt-618</strain>
    </source>
</reference>
<evidence type="ECO:0000256" key="1">
    <source>
        <dbReference type="ARBA" id="ARBA00009833"/>
    </source>
</evidence>
<dbReference type="InterPro" id="IPR041569">
    <property type="entry name" value="AAA_lid_3"/>
</dbReference>
<dbReference type="SUPFAM" id="SSF52540">
    <property type="entry name" value="P-loop containing nucleoside triphosphate hydrolases"/>
    <property type="match status" value="2"/>
</dbReference>
<dbReference type="Pfam" id="PF02359">
    <property type="entry name" value="CDC48_N"/>
    <property type="match status" value="1"/>
</dbReference>
<accession>A0A7J3IA22</accession>
<dbReference type="FunFam" id="2.40.40.20:FF:000007">
    <property type="entry name" value="AAA family ATPase"/>
    <property type="match status" value="1"/>
</dbReference>
<dbReference type="FunFam" id="3.40.50.300:FF:000012">
    <property type="entry name" value="Transitional endoplasmic reticulum ATPase"/>
    <property type="match status" value="1"/>
</dbReference>
<keyword evidence="4" id="KW-0067">ATP-binding</keyword>
<evidence type="ECO:0000259" key="6">
    <source>
        <dbReference type="SMART" id="SM01072"/>
    </source>
</evidence>
<dbReference type="CDD" id="cd19511">
    <property type="entry name" value="RecA-like_CDC48_r2-like"/>
    <property type="match status" value="1"/>
</dbReference>
<dbReference type="InterPro" id="IPR003593">
    <property type="entry name" value="AAA+_ATPase"/>
</dbReference>
<dbReference type="SMART" id="SM01073">
    <property type="entry name" value="CDC48_N"/>
    <property type="match status" value="1"/>
</dbReference>
<dbReference type="Pfam" id="PF02933">
    <property type="entry name" value="CDC48_2"/>
    <property type="match status" value="1"/>
</dbReference>
<evidence type="ECO:0000256" key="4">
    <source>
        <dbReference type="ARBA" id="ARBA00022840"/>
    </source>
</evidence>
<dbReference type="InterPro" id="IPR029067">
    <property type="entry name" value="CDC48_domain_2-like_sf"/>
</dbReference>
<organism evidence="8">
    <name type="scientific">Ignisphaera aggregans</name>
    <dbReference type="NCBI Taxonomy" id="334771"/>
    <lineage>
        <taxon>Archaea</taxon>
        <taxon>Thermoproteota</taxon>
        <taxon>Thermoprotei</taxon>
        <taxon>Desulfurococcales</taxon>
        <taxon>Desulfurococcaceae</taxon>
        <taxon>Ignisphaera</taxon>
    </lineage>
</organism>
<dbReference type="Pfam" id="PF00004">
    <property type="entry name" value="AAA"/>
    <property type="match status" value="2"/>
</dbReference>
<dbReference type="InterPro" id="IPR003960">
    <property type="entry name" value="ATPase_AAA_CS"/>
</dbReference>
<dbReference type="GO" id="GO:0005524">
    <property type="term" value="F:ATP binding"/>
    <property type="evidence" value="ECO:0007669"/>
    <property type="project" value="UniProtKB-KW"/>
</dbReference>
<dbReference type="InterPro" id="IPR003959">
    <property type="entry name" value="ATPase_AAA_core"/>
</dbReference>
<dbReference type="FunFam" id="1.10.8.60:FF:000038">
    <property type="entry name" value="spermatogenesis-associated protein 5-like protein 1"/>
    <property type="match status" value="1"/>
</dbReference>
<proteinExistence type="inferred from homology"/>
<dbReference type="InterPro" id="IPR027417">
    <property type="entry name" value="P-loop_NTPase"/>
</dbReference>
<dbReference type="Gene3D" id="3.40.50.300">
    <property type="entry name" value="P-loop containing nucleotide triphosphate hydrolases"/>
    <property type="match status" value="2"/>
</dbReference>
<dbReference type="SUPFAM" id="SSF54585">
    <property type="entry name" value="Cdc48 domain 2-like"/>
    <property type="match status" value="1"/>
</dbReference>
<dbReference type="SMART" id="SM01072">
    <property type="entry name" value="CDC48_2"/>
    <property type="match status" value="1"/>
</dbReference>
<dbReference type="Pfam" id="PF17862">
    <property type="entry name" value="AAA_lid_3"/>
    <property type="match status" value="2"/>
</dbReference>
<evidence type="ECO:0000313" key="8">
    <source>
        <dbReference type="EMBL" id="HGN37425.1"/>
    </source>
</evidence>
<dbReference type="InterPro" id="IPR050168">
    <property type="entry name" value="AAA_ATPase_domain"/>
</dbReference>
<evidence type="ECO:0000259" key="5">
    <source>
        <dbReference type="SMART" id="SM00382"/>
    </source>
</evidence>
<dbReference type="EMBL" id="DTAI01000231">
    <property type="protein sequence ID" value="HGN37425.1"/>
    <property type="molecule type" value="Genomic_DNA"/>
</dbReference>
<evidence type="ECO:0000259" key="7">
    <source>
        <dbReference type="SMART" id="SM01073"/>
    </source>
</evidence>
<dbReference type="InterPro" id="IPR004201">
    <property type="entry name" value="Cdc48_dom2"/>
</dbReference>
<name>A0A7J3IA22_9CREN</name>
<evidence type="ECO:0000256" key="2">
    <source>
        <dbReference type="ARBA" id="ARBA00022737"/>
    </source>
</evidence>
<dbReference type="PROSITE" id="PS00674">
    <property type="entry name" value="AAA"/>
    <property type="match status" value="2"/>
</dbReference>